<dbReference type="Gene3D" id="3.40.50.720">
    <property type="entry name" value="NAD(P)-binding Rossmann-like Domain"/>
    <property type="match status" value="1"/>
</dbReference>
<feature type="domain" description="Gfo/Idh/MocA-like oxidoreductase N-terminal" evidence="2">
    <location>
        <begin position="4"/>
        <end position="124"/>
    </location>
</feature>
<dbReference type="SUPFAM" id="SSF55347">
    <property type="entry name" value="Glyceraldehyde-3-phosphate dehydrogenase-like, C-terminal domain"/>
    <property type="match status" value="1"/>
</dbReference>
<dbReference type="InterPro" id="IPR050463">
    <property type="entry name" value="Gfo/Idh/MocA_oxidrdct_glycsds"/>
</dbReference>
<proteinExistence type="predicted"/>
<evidence type="ECO:0000256" key="1">
    <source>
        <dbReference type="ARBA" id="ARBA00023002"/>
    </source>
</evidence>
<dbReference type="STRING" id="1527.SAMN04489757_101175"/>
<dbReference type="PANTHER" id="PTHR43818:SF11">
    <property type="entry name" value="BCDNA.GH03377"/>
    <property type="match status" value="1"/>
</dbReference>
<dbReference type="InterPro" id="IPR036291">
    <property type="entry name" value="NAD(P)-bd_dom_sf"/>
</dbReference>
<organism evidence="4 5">
    <name type="scientific">Anaerocolumna aminovalerica</name>
    <dbReference type="NCBI Taxonomy" id="1527"/>
    <lineage>
        <taxon>Bacteria</taxon>
        <taxon>Bacillati</taxon>
        <taxon>Bacillota</taxon>
        <taxon>Clostridia</taxon>
        <taxon>Lachnospirales</taxon>
        <taxon>Lachnospiraceae</taxon>
        <taxon>Anaerocolumna</taxon>
    </lineage>
</organism>
<protein>
    <submittedName>
        <fullName evidence="4">Predicted dehydrogenase</fullName>
    </submittedName>
</protein>
<name>A0A1I5BRN8_9FIRM</name>
<dbReference type="Proteomes" id="UP000198806">
    <property type="component" value="Unassembled WGS sequence"/>
</dbReference>
<dbReference type="SUPFAM" id="SSF51735">
    <property type="entry name" value="NAD(P)-binding Rossmann-fold domains"/>
    <property type="match status" value="1"/>
</dbReference>
<dbReference type="InterPro" id="IPR000683">
    <property type="entry name" value="Gfo/Idh/MocA-like_OxRdtase_N"/>
</dbReference>
<keyword evidence="1" id="KW-0560">Oxidoreductase</keyword>
<dbReference type="Pfam" id="PF22725">
    <property type="entry name" value="GFO_IDH_MocA_C3"/>
    <property type="match status" value="1"/>
</dbReference>
<evidence type="ECO:0000313" key="5">
    <source>
        <dbReference type="Proteomes" id="UP000198806"/>
    </source>
</evidence>
<reference evidence="4 5" key="1">
    <citation type="submission" date="2016-10" db="EMBL/GenBank/DDBJ databases">
        <authorList>
            <person name="de Groot N.N."/>
        </authorList>
    </citation>
    <scope>NUCLEOTIDE SEQUENCE [LARGE SCALE GENOMIC DNA]</scope>
    <source>
        <strain evidence="4 5">DSM 1283</strain>
    </source>
</reference>
<evidence type="ECO:0000259" key="2">
    <source>
        <dbReference type="Pfam" id="PF01408"/>
    </source>
</evidence>
<keyword evidence="5" id="KW-1185">Reference proteome</keyword>
<dbReference type="OrthoDB" id="9783105at2"/>
<dbReference type="PANTHER" id="PTHR43818">
    <property type="entry name" value="BCDNA.GH03377"/>
    <property type="match status" value="1"/>
</dbReference>
<evidence type="ECO:0000259" key="3">
    <source>
        <dbReference type="Pfam" id="PF22725"/>
    </source>
</evidence>
<evidence type="ECO:0000313" key="4">
    <source>
        <dbReference type="EMBL" id="SFN77415.1"/>
    </source>
</evidence>
<dbReference type="GO" id="GO:0000166">
    <property type="term" value="F:nucleotide binding"/>
    <property type="evidence" value="ECO:0007669"/>
    <property type="project" value="InterPro"/>
</dbReference>
<dbReference type="RefSeq" id="WP_091683647.1">
    <property type="nucleotide sequence ID" value="NZ_BAABFM010000003.1"/>
</dbReference>
<dbReference type="Gene3D" id="3.30.360.10">
    <property type="entry name" value="Dihydrodipicolinate Reductase, domain 2"/>
    <property type="match status" value="1"/>
</dbReference>
<dbReference type="Pfam" id="PF01408">
    <property type="entry name" value="GFO_IDH_MocA"/>
    <property type="match status" value="1"/>
</dbReference>
<gene>
    <name evidence="4" type="ORF">SAMN04489757_101175</name>
</gene>
<dbReference type="AlphaFoldDB" id="A0A1I5BRN8"/>
<dbReference type="GO" id="GO:0016491">
    <property type="term" value="F:oxidoreductase activity"/>
    <property type="evidence" value="ECO:0007669"/>
    <property type="project" value="UniProtKB-KW"/>
</dbReference>
<accession>A0A1I5BRN8</accession>
<dbReference type="InterPro" id="IPR055170">
    <property type="entry name" value="GFO_IDH_MocA-like_dom"/>
</dbReference>
<feature type="domain" description="GFO/IDH/MocA-like oxidoreductase" evidence="3">
    <location>
        <begin position="132"/>
        <end position="253"/>
    </location>
</feature>
<sequence length="325" mass="36814">MKEVNFGIIGCGNVTEVKSGPAFQKIEGANLLTVMRRNEEKLIDYAKRHNVPKYTTDYLELLKDKDIDAVYIATPPNMHHFYTLEAAKYGKAVYVEKPMAMTVAECEEMIQVCKDNNVPLFVAYYRRGQDRFNKVKELIESKDIGEVRSFQYFYTSGIPKTDPNRSWLLSKEVAGGGLLYDIGSHMIDTMIYLFGEVKQATGISCNQSKALNVNDVTSGIIQFKNNIQGSIQLSFNGNEKRDELTIIGSKGSIKLSIMSYDNLSVIKEDKSYEIEFPQPEHVQLPLIKRVVNTLLGKDNYDTSGVYGLRTQEILETFENSTTIKY</sequence>
<dbReference type="EMBL" id="FOWD01000001">
    <property type="protein sequence ID" value="SFN77415.1"/>
    <property type="molecule type" value="Genomic_DNA"/>
</dbReference>